<reference evidence="3 4" key="1">
    <citation type="journal article" date="2019" name="Commun. Biol.">
        <title>The bagworm genome reveals a unique fibroin gene that provides high tensile strength.</title>
        <authorList>
            <person name="Kono N."/>
            <person name="Nakamura H."/>
            <person name="Ohtoshi R."/>
            <person name="Tomita M."/>
            <person name="Numata K."/>
            <person name="Arakawa K."/>
        </authorList>
    </citation>
    <scope>NUCLEOTIDE SEQUENCE [LARGE SCALE GENOMIC DNA]</scope>
</reference>
<keyword evidence="4" id="KW-1185">Reference proteome</keyword>
<feature type="domain" description="Pre-C2HC" evidence="2">
    <location>
        <begin position="202"/>
        <end position="270"/>
    </location>
</feature>
<accession>A0A4C1VJ01</accession>
<organism evidence="3 4">
    <name type="scientific">Eumeta variegata</name>
    <name type="common">Bagworm moth</name>
    <name type="synonym">Eumeta japonica</name>
    <dbReference type="NCBI Taxonomy" id="151549"/>
    <lineage>
        <taxon>Eukaryota</taxon>
        <taxon>Metazoa</taxon>
        <taxon>Ecdysozoa</taxon>
        <taxon>Arthropoda</taxon>
        <taxon>Hexapoda</taxon>
        <taxon>Insecta</taxon>
        <taxon>Pterygota</taxon>
        <taxon>Neoptera</taxon>
        <taxon>Endopterygota</taxon>
        <taxon>Lepidoptera</taxon>
        <taxon>Glossata</taxon>
        <taxon>Ditrysia</taxon>
        <taxon>Tineoidea</taxon>
        <taxon>Psychidae</taxon>
        <taxon>Oiketicinae</taxon>
        <taxon>Eumeta</taxon>
    </lineage>
</organism>
<dbReference type="AlphaFoldDB" id="A0A4C1VJ01"/>
<comment type="caution">
    <text evidence="3">The sequence shown here is derived from an EMBL/GenBank/DDBJ whole genome shotgun (WGS) entry which is preliminary data.</text>
</comment>
<feature type="region of interest" description="Disordered" evidence="1">
    <location>
        <begin position="43"/>
        <end position="86"/>
    </location>
</feature>
<gene>
    <name evidence="3" type="primary">ORF1</name>
    <name evidence="3" type="ORF">EVAR_95706_1</name>
</gene>
<feature type="compositionally biased region" description="Low complexity" evidence="1">
    <location>
        <begin position="363"/>
        <end position="372"/>
    </location>
</feature>
<dbReference type="SUPFAM" id="SSF56219">
    <property type="entry name" value="DNase I-like"/>
    <property type="match status" value="1"/>
</dbReference>
<sequence>MNENLKTKTNPTMIQQSLHKSMFTKARSNSLGTLPQDINFPEIPFSANDPNKNTWQQDRIPQAKRKRVETKSPQTENIKKKSNTSTYAIPTHNQFDILDDEEATTDNKETEKPPKPEPIFVTGVLDINALRNKLKEITTTDDYTMTTLKSGHIVKIMPANIEIYKSVRGKFISDNISHYTYMLKSERPYRVVLRGLHSSEDTTEIKEILKENGHEVRQIVNVRHRTSKEPLPLFYVDLEPKSNNRDIFNLKYLNHMKVTFEPPYKKKNHPVQKVPKVWSFQNQCHRPFRCVKCGEDHPTSTCKKTKDSVATCANCQQKHPASYRGCAKYKQYKEHILKIQPKATRTNLIKRQTRKPDVDISQTNNNTLNKNTPTYAEVTKTKTNKTTNSNEPVQMQQLEDILDKMFNRMQTMMINMVDNMMDRLVTTRGRQLYQAVKELNLECLSTGEPTYWPTDPRKTPDLLDFFITKNIIINNTSVESDLDLTSDHSAVILNVNDKIILNEAPPRLYNKKTNWEEYRDIITEETQLTVSLKTVEEVEQAIEDINKLIHSAANRSTPQGKAGRAKEHVYPTFIRDSVTERRRLRREWQNNHYARDKTAFNKASQQLKALTKEWTKEVLQDYLAKLTPTSDTNYSLYKATKNMKRPKQQATPIKTQMGTWARSDGEKAATFADHLQKF</sequence>
<name>A0A4C1VJ01_EUMVA</name>
<evidence type="ECO:0000313" key="3">
    <source>
        <dbReference type="EMBL" id="GBP38956.1"/>
    </source>
</evidence>
<protein>
    <submittedName>
        <fullName evidence="3">Nucleic-acid-binding protein from transposon X-element</fullName>
    </submittedName>
</protein>
<dbReference type="Proteomes" id="UP000299102">
    <property type="component" value="Unassembled WGS sequence"/>
</dbReference>
<evidence type="ECO:0000256" key="1">
    <source>
        <dbReference type="SAM" id="MobiDB-lite"/>
    </source>
</evidence>
<dbReference type="EMBL" id="BGZK01000356">
    <property type="protein sequence ID" value="GBP38956.1"/>
    <property type="molecule type" value="Genomic_DNA"/>
</dbReference>
<evidence type="ECO:0000313" key="4">
    <source>
        <dbReference type="Proteomes" id="UP000299102"/>
    </source>
</evidence>
<evidence type="ECO:0000259" key="2">
    <source>
        <dbReference type="SMART" id="SM00596"/>
    </source>
</evidence>
<dbReference type="InterPro" id="IPR006579">
    <property type="entry name" value="Pre_C2HC_dom"/>
</dbReference>
<proteinExistence type="predicted"/>
<dbReference type="OrthoDB" id="7480986at2759"/>
<dbReference type="Pfam" id="PF07530">
    <property type="entry name" value="PRE_C2HC"/>
    <property type="match status" value="1"/>
</dbReference>
<feature type="region of interest" description="Disordered" evidence="1">
    <location>
        <begin position="351"/>
        <end position="372"/>
    </location>
</feature>
<dbReference type="SMART" id="SM00596">
    <property type="entry name" value="PRE_C2HC"/>
    <property type="match status" value="1"/>
</dbReference>
<feature type="compositionally biased region" description="Polar residues" evidence="1">
    <location>
        <begin position="48"/>
        <end position="59"/>
    </location>
</feature>
<dbReference type="InterPro" id="IPR036691">
    <property type="entry name" value="Endo/exonu/phosph_ase_sf"/>
</dbReference>